<organism evidence="1 2">
    <name type="scientific">Caerostris extrusa</name>
    <name type="common">Bark spider</name>
    <name type="synonym">Caerostris bankana</name>
    <dbReference type="NCBI Taxonomy" id="172846"/>
    <lineage>
        <taxon>Eukaryota</taxon>
        <taxon>Metazoa</taxon>
        <taxon>Ecdysozoa</taxon>
        <taxon>Arthropoda</taxon>
        <taxon>Chelicerata</taxon>
        <taxon>Arachnida</taxon>
        <taxon>Araneae</taxon>
        <taxon>Araneomorphae</taxon>
        <taxon>Entelegynae</taxon>
        <taxon>Araneoidea</taxon>
        <taxon>Araneidae</taxon>
        <taxon>Caerostris</taxon>
    </lineage>
</organism>
<sequence length="132" mass="15642">MPDNDRRKAQRDAFQTTMTLNKELKKIKNELSVFPAGFNEPIVFGLRVPYRFVQYVLHLLRRKNMPDYDRRKAQRDAFRTTMTPNKEQNENKKNELSVFPAGINVSIVFGLRVPYRFVQYVLHVIQVNVKEL</sequence>
<accession>A0AAV4PUP6</accession>
<dbReference type="Proteomes" id="UP001054945">
    <property type="component" value="Unassembled WGS sequence"/>
</dbReference>
<name>A0AAV4PUP6_CAEEX</name>
<proteinExistence type="predicted"/>
<dbReference type="AlphaFoldDB" id="A0AAV4PUP6"/>
<gene>
    <name evidence="1" type="ORF">CEXT_379271</name>
</gene>
<comment type="caution">
    <text evidence="1">The sequence shown here is derived from an EMBL/GenBank/DDBJ whole genome shotgun (WGS) entry which is preliminary data.</text>
</comment>
<reference evidence="1 2" key="1">
    <citation type="submission" date="2021-06" db="EMBL/GenBank/DDBJ databases">
        <title>Caerostris extrusa draft genome.</title>
        <authorList>
            <person name="Kono N."/>
            <person name="Arakawa K."/>
        </authorList>
    </citation>
    <scope>NUCLEOTIDE SEQUENCE [LARGE SCALE GENOMIC DNA]</scope>
</reference>
<protein>
    <submittedName>
        <fullName evidence="1">Uncharacterized protein</fullName>
    </submittedName>
</protein>
<evidence type="ECO:0000313" key="2">
    <source>
        <dbReference type="Proteomes" id="UP001054945"/>
    </source>
</evidence>
<dbReference type="EMBL" id="BPLR01005229">
    <property type="protein sequence ID" value="GIY00825.1"/>
    <property type="molecule type" value="Genomic_DNA"/>
</dbReference>
<evidence type="ECO:0000313" key="1">
    <source>
        <dbReference type="EMBL" id="GIY00825.1"/>
    </source>
</evidence>
<keyword evidence="2" id="KW-1185">Reference proteome</keyword>